<sequence>MLTMDKAVFFDRDGVINVDSGYVGKIEDFHFIEGVPEALYAIRMKGYRLILVTNQSGIGRGYYSEDDFWELCDYMQESLEYNYALFDAIYFCPHHPEATLESYRCDCECRKPKPGMFLQAKEDLNLNLSASIMIGDHAGDLIAARRAGVKKLLLVGEHIQEEQGKIDNIEVFDDLVAVVKEYKGF</sequence>
<dbReference type="GO" id="GO:0016791">
    <property type="term" value="F:phosphatase activity"/>
    <property type="evidence" value="ECO:0007669"/>
    <property type="project" value="InterPro"/>
</dbReference>
<dbReference type="PANTHER" id="PTHR42891:SF1">
    <property type="entry name" value="D-GLYCERO-BETA-D-MANNO-HEPTOSE-1,7-BISPHOSPHATE 7-PHOSPHATASE"/>
    <property type="match status" value="1"/>
</dbReference>
<feature type="site" description="Stabilizes the phosphoryl group" evidence="13">
    <location>
        <position position="111"/>
    </location>
</feature>
<dbReference type="InterPro" id="IPR023214">
    <property type="entry name" value="HAD_sf"/>
</dbReference>
<feature type="active site" description="Nucleophile" evidence="12">
    <location>
        <position position="11"/>
    </location>
</feature>
<feature type="binding site" evidence="14">
    <location>
        <position position="136"/>
    </location>
    <ligand>
        <name>Mg(2+)</name>
        <dbReference type="ChEBI" id="CHEBI:18420"/>
    </ligand>
</feature>
<dbReference type="Proteomes" id="UP000250086">
    <property type="component" value="Unassembled WGS sequence"/>
</dbReference>
<dbReference type="NCBIfam" id="TIGR01656">
    <property type="entry name" value="Histidinol-ppas"/>
    <property type="match status" value="1"/>
</dbReference>
<dbReference type="PIRSF" id="PIRSF004682">
    <property type="entry name" value="GmhB"/>
    <property type="match status" value="1"/>
</dbReference>
<organism evidence="15 16">
    <name type="scientific">Anaerobiospirillum thomasii</name>
    <dbReference type="NCBI Taxonomy" id="179995"/>
    <lineage>
        <taxon>Bacteria</taxon>
        <taxon>Pseudomonadati</taxon>
        <taxon>Pseudomonadota</taxon>
        <taxon>Gammaproteobacteria</taxon>
        <taxon>Aeromonadales</taxon>
        <taxon>Succinivibrionaceae</taxon>
        <taxon>Anaerobiospirillum</taxon>
    </lineage>
</organism>
<dbReference type="GO" id="GO:0005737">
    <property type="term" value="C:cytoplasm"/>
    <property type="evidence" value="ECO:0007669"/>
    <property type="project" value="UniProtKB-SubCell"/>
</dbReference>
<evidence type="ECO:0000256" key="7">
    <source>
        <dbReference type="ARBA" id="ARBA00022833"/>
    </source>
</evidence>
<feature type="active site" description="Proton donor" evidence="12">
    <location>
        <position position="13"/>
    </location>
</feature>
<dbReference type="Gene3D" id="3.40.50.1000">
    <property type="entry name" value="HAD superfamily/HAD-like"/>
    <property type="match status" value="1"/>
</dbReference>
<feature type="binding site" evidence="14">
    <location>
        <position position="109"/>
    </location>
    <ligand>
        <name>Zn(2+)</name>
        <dbReference type="ChEBI" id="CHEBI:29105"/>
    </ligand>
</feature>
<proteinExistence type="inferred from homology"/>
<dbReference type="EMBL" id="UAPV01000001">
    <property type="protein sequence ID" value="SPT68911.1"/>
    <property type="molecule type" value="Genomic_DNA"/>
</dbReference>
<dbReference type="InterPro" id="IPR006549">
    <property type="entry name" value="HAD-SF_hydro_IIIA"/>
</dbReference>
<evidence type="ECO:0000256" key="13">
    <source>
        <dbReference type="PIRSR" id="PIRSR004682-3"/>
    </source>
</evidence>
<evidence type="ECO:0000256" key="12">
    <source>
        <dbReference type="PIRSR" id="PIRSR004682-1"/>
    </source>
</evidence>
<evidence type="ECO:0000256" key="4">
    <source>
        <dbReference type="ARBA" id="ARBA00022490"/>
    </source>
</evidence>
<evidence type="ECO:0000256" key="1">
    <source>
        <dbReference type="ARBA" id="ARBA00001946"/>
    </source>
</evidence>
<dbReference type="InterPro" id="IPR036412">
    <property type="entry name" value="HAD-like_sf"/>
</dbReference>
<comment type="cofactor">
    <cofactor evidence="1 14">
        <name>Mg(2+)</name>
        <dbReference type="ChEBI" id="CHEBI:18420"/>
    </cofactor>
</comment>
<evidence type="ECO:0000313" key="15">
    <source>
        <dbReference type="EMBL" id="SPT68911.1"/>
    </source>
</evidence>
<gene>
    <name evidence="15" type="primary">gmhB</name>
    <name evidence="15" type="ORF">NCTC13093_00261</name>
</gene>
<dbReference type="EC" id="3.1.3.-" evidence="11"/>
<dbReference type="NCBIfam" id="TIGR00213">
    <property type="entry name" value="GmhB_yaeD"/>
    <property type="match status" value="1"/>
</dbReference>
<comment type="subcellular location">
    <subcellularLocation>
        <location evidence="2 11">Cytoplasm</location>
    </subcellularLocation>
</comment>
<protein>
    <recommendedName>
        <fullName evidence="9 11">D,D-heptose 1,7-bisphosphate phosphatase</fullName>
        <ecNumber evidence="11">3.1.3.-</ecNumber>
    </recommendedName>
</protein>
<dbReference type="AlphaFoldDB" id="A0A2X0V9R9"/>
<feature type="binding site" evidence="14">
    <location>
        <position position="107"/>
    </location>
    <ligand>
        <name>Zn(2+)</name>
        <dbReference type="ChEBI" id="CHEBI:29105"/>
    </ligand>
</feature>
<comment type="cofactor">
    <cofactor evidence="14">
        <name>Zn(2+)</name>
        <dbReference type="ChEBI" id="CHEBI:29105"/>
    </cofactor>
</comment>
<dbReference type="Pfam" id="PF08645">
    <property type="entry name" value="PNK3P"/>
    <property type="match status" value="1"/>
</dbReference>
<reference evidence="15 16" key="1">
    <citation type="submission" date="2018-06" db="EMBL/GenBank/DDBJ databases">
        <authorList>
            <consortium name="Pathogen Informatics"/>
            <person name="Doyle S."/>
        </authorList>
    </citation>
    <scope>NUCLEOTIDE SEQUENCE [LARGE SCALE GENOMIC DNA]</scope>
    <source>
        <strain evidence="15 16">NCTC13093</strain>
    </source>
</reference>
<dbReference type="InterPro" id="IPR013954">
    <property type="entry name" value="PNK3P"/>
</dbReference>
<evidence type="ECO:0000256" key="5">
    <source>
        <dbReference type="ARBA" id="ARBA00022723"/>
    </source>
</evidence>
<evidence type="ECO:0000256" key="3">
    <source>
        <dbReference type="ARBA" id="ARBA00011245"/>
    </source>
</evidence>
<evidence type="ECO:0000256" key="10">
    <source>
        <dbReference type="ARBA" id="ARBA00061616"/>
    </source>
</evidence>
<feature type="binding site" evidence="14">
    <location>
        <position position="94"/>
    </location>
    <ligand>
        <name>Zn(2+)</name>
        <dbReference type="ChEBI" id="CHEBI:29105"/>
    </ligand>
</feature>
<evidence type="ECO:0000256" key="2">
    <source>
        <dbReference type="ARBA" id="ARBA00004496"/>
    </source>
</evidence>
<dbReference type="SUPFAM" id="SSF56784">
    <property type="entry name" value="HAD-like"/>
    <property type="match status" value="1"/>
</dbReference>
<feature type="site" description="Stabilizes the phosphoryl group" evidence="13">
    <location>
        <position position="53"/>
    </location>
</feature>
<evidence type="ECO:0000256" key="14">
    <source>
        <dbReference type="PIRSR" id="PIRSR004682-4"/>
    </source>
</evidence>
<feature type="site" description="Contributes to substrate recognition" evidence="13">
    <location>
        <position position="110"/>
    </location>
</feature>
<dbReference type="CDD" id="cd07503">
    <property type="entry name" value="HAD_HisB-N"/>
    <property type="match status" value="1"/>
</dbReference>
<dbReference type="PANTHER" id="PTHR42891">
    <property type="entry name" value="D-GLYCERO-BETA-D-MANNO-HEPTOSE-1,7-BISPHOSPHATE 7-PHOSPHATASE"/>
    <property type="match status" value="1"/>
</dbReference>
<evidence type="ECO:0000256" key="9">
    <source>
        <dbReference type="ARBA" id="ARBA00031828"/>
    </source>
</evidence>
<dbReference type="NCBIfam" id="NF006506">
    <property type="entry name" value="PRK08942.1"/>
    <property type="match status" value="1"/>
</dbReference>
<dbReference type="NCBIfam" id="TIGR01662">
    <property type="entry name" value="HAD-SF-IIIA"/>
    <property type="match status" value="1"/>
</dbReference>
<dbReference type="GO" id="GO:0046872">
    <property type="term" value="F:metal ion binding"/>
    <property type="evidence" value="ECO:0007669"/>
    <property type="project" value="UniProtKB-KW"/>
</dbReference>
<evidence type="ECO:0000256" key="11">
    <source>
        <dbReference type="PIRNR" id="PIRNR004682"/>
    </source>
</evidence>
<keyword evidence="5 14" id="KW-0479">Metal-binding</keyword>
<keyword evidence="6 11" id="KW-0378">Hydrolase</keyword>
<evidence type="ECO:0000256" key="8">
    <source>
        <dbReference type="ARBA" id="ARBA00023277"/>
    </source>
</evidence>
<dbReference type="FunFam" id="3.40.50.1000:FF:000037">
    <property type="entry name" value="D,D-heptose 1,7-bisphosphate phosphatase"/>
    <property type="match status" value="1"/>
</dbReference>
<feature type="binding site" evidence="14">
    <location>
        <position position="92"/>
    </location>
    <ligand>
        <name>Zn(2+)</name>
        <dbReference type="ChEBI" id="CHEBI:29105"/>
    </ligand>
</feature>
<dbReference type="InterPro" id="IPR006543">
    <property type="entry name" value="Histidinol-phos"/>
</dbReference>
<comment type="subunit">
    <text evidence="3">Monomer.</text>
</comment>
<evidence type="ECO:0000313" key="16">
    <source>
        <dbReference type="Proteomes" id="UP000250086"/>
    </source>
</evidence>
<accession>A0A2X0V9R9</accession>
<feature type="binding site" evidence="14">
    <location>
        <position position="11"/>
    </location>
    <ligand>
        <name>Mg(2+)</name>
        <dbReference type="ChEBI" id="CHEBI:18420"/>
    </ligand>
</feature>
<keyword evidence="14" id="KW-0460">Magnesium</keyword>
<name>A0A2X0V9R9_9GAMM</name>
<feature type="binding site" evidence="14">
    <location>
        <position position="13"/>
    </location>
    <ligand>
        <name>Mg(2+)</name>
        <dbReference type="ChEBI" id="CHEBI:18420"/>
    </ligand>
</feature>
<keyword evidence="8 11" id="KW-0119">Carbohydrate metabolism</keyword>
<keyword evidence="7 14" id="KW-0862">Zinc</keyword>
<keyword evidence="4 11" id="KW-0963">Cytoplasm</keyword>
<keyword evidence="16" id="KW-1185">Reference proteome</keyword>
<comment type="similarity">
    <text evidence="10 11">Belongs to the gmhB family.</text>
</comment>
<dbReference type="GO" id="GO:0005975">
    <property type="term" value="P:carbohydrate metabolic process"/>
    <property type="evidence" value="ECO:0007669"/>
    <property type="project" value="InterPro"/>
</dbReference>
<dbReference type="InterPro" id="IPR004446">
    <property type="entry name" value="Heptose_bisP_phosphatase"/>
</dbReference>
<evidence type="ECO:0000256" key="6">
    <source>
        <dbReference type="ARBA" id="ARBA00022801"/>
    </source>
</evidence>
<dbReference type="RefSeq" id="WP_342767046.1">
    <property type="nucleotide sequence ID" value="NZ_UAPU01000006.1"/>
</dbReference>